<keyword evidence="1" id="KW-1015">Disulfide bond</keyword>
<accession>A0AAV7K3W3</accession>
<sequence>MVSPKIIFSLVLFSICLYSVKCQLDLDTNTPGTNTSLIYLYINSDSTLRLFPSVSLSIPDFRPNTATVTVSTPTISSNFPCFMEINSLSCKSANLSSSSDISIESAITFLQSLYYRNTAAIENRIVDVEVVVSYQNNNEDRALNTLTETASLLETRDTPVISFKDGYEYAPVYRHKFRPVFFLDGTNFTISSAGGLYTSLLVCVFTQSELEAISVNNDHPLVDSPITINEIDRVCSRLNFSPINDTTLLEVFSVFSYTEKTDMIDNYNDRVISISVDAGFNIGYPLLFNITYYMAIIPTPIYVETLPVVYYDDVAELYVASLSSVRMSDVMNITRQSPTDLNPITSLLLQSNSSHVAKVTLWNDQQCSSTWLSHPVYKFDFCSDQQFFFDLELTTLFLLKFGVKVETITVDGKELKIYSTENKPAYGFITLIGSETQSPDANHFSVWFKNAPGELGGCPLEITNGLVVDYQICLTGSEDNIEFWYSGLAPDHHEVRVTYPTQGAFRLDDWNFVSVSVTNISVYLLLNEIELAPSEFYWFDELGEDFYTQIPVHLYSTSRDDATEIYILGKDRGFIGEVTGVIVDQFFITTGEAHCMFSCIEGFYMNETIIGILQQKGLQITFVRESFEVTGNMSIIDINYILQNLYYLTPNDSSTTYRLIAASASDDMFYSTGVTRISGRCSDCFDHSHCYATEHLSMCLCERGYFDASIDGDMSVCKHPMDCTYLNGGCSELEQCIQIDDEVRECVDACDSFPCLNNGACSIVNVTHYECACPGEFYGVDCECRNSCLVQDCSPGVCLDFCNGSYICLTKSSSVIPTMSSTFPPATSSSLLFTTSQAVTSMFSSSLISESTSLQESSLVQTSVLATSSLQPSSSNIESSPSVTSSLKESSTSSFVITSSMAVVSSTVVSTTPPVSSTVSDVMTSSQVVSSTVIDVTSSDSVIPTSSQIPFSSTADILMSSQRLSSSTADILTSSLILPSSTVDIFTSSQIPSSSTVDIQTSSQIPSSSTVDIFTSSQIPSSSTVDIQTSSQIPSSSTVDIFTSSQIPSSSTVDILTSSQIPSSSTVDIQTSSQIPSSSTVDIFTSSQIPSSSTVDILTSSQIPSSSTVDIQTSSQIPSSSTVDIFTSSQIPSSSTVDIQTSSQIPSSSTVDIFTSSQIPSSSTVDILTSSQIPSSSTVDIQTSSQIPSSSTVDIFTSSQIPSSSTVDIFTSSQIPSSSTVDILTSSQIPSSSTVDIQTSSQIPSSSTVDIFTSSQIPSSSTVDILTSSQIPSSSTVDIQTSSQIPSSSTVDIFTSSQIPSSSTVDIFTSSQIPSSSTADLLTSSQIASSSTADILTSSQLASSSTADILTSSEIPSSSTADILTSSQIPSSSVVSLSSTDIVESTTSTSTSVVSVPSVMSSSIIISATSTPSQSVSSILESTQSSPETSSSEDISNTVISITAEPSVIISNTEIESSSVTVQPSTIPTDSTTQLPAFSVQTAIGVGVGIFILILVIIFAIALIIALFLVRMNDSRGLDPTKDFDGPEATSPAQITAVFKNREISDIN</sequence>
<name>A0AAV7K3W3_9METZ</name>
<comment type="caution">
    <text evidence="1">Lacks conserved residue(s) required for the propagation of feature annotation.</text>
</comment>
<dbReference type="PROSITE" id="PS00022">
    <property type="entry name" value="EGF_1"/>
    <property type="match status" value="1"/>
</dbReference>
<keyword evidence="3" id="KW-0732">Signal</keyword>
<dbReference type="Proteomes" id="UP001165289">
    <property type="component" value="Unassembled WGS sequence"/>
</dbReference>
<evidence type="ECO:0000256" key="1">
    <source>
        <dbReference type="PROSITE-ProRule" id="PRU00076"/>
    </source>
</evidence>
<protein>
    <submittedName>
        <fullName evidence="5">Kinesin heavy chain isoform 5A-like</fullName>
    </submittedName>
</protein>
<feature type="disulfide bond" evidence="1">
    <location>
        <begin position="773"/>
        <end position="782"/>
    </location>
</feature>
<feature type="signal peptide" evidence="3">
    <location>
        <begin position="1"/>
        <end position="22"/>
    </location>
</feature>
<dbReference type="EMBL" id="JAKMXF010000166">
    <property type="protein sequence ID" value="KAI6655934.1"/>
    <property type="molecule type" value="Genomic_DNA"/>
</dbReference>
<evidence type="ECO:0000259" key="4">
    <source>
        <dbReference type="PROSITE" id="PS50026"/>
    </source>
</evidence>
<evidence type="ECO:0000256" key="3">
    <source>
        <dbReference type="SAM" id="SignalP"/>
    </source>
</evidence>
<keyword evidence="2" id="KW-0472">Membrane</keyword>
<feature type="domain" description="EGF-like" evidence="4">
    <location>
        <begin position="747"/>
        <end position="783"/>
    </location>
</feature>
<feature type="chain" id="PRO_5043417539" evidence="3">
    <location>
        <begin position="23"/>
        <end position="1548"/>
    </location>
</feature>
<dbReference type="SUPFAM" id="SSF57196">
    <property type="entry name" value="EGF/Laminin"/>
    <property type="match status" value="1"/>
</dbReference>
<dbReference type="InterPro" id="IPR000742">
    <property type="entry name" value="EGF"/>
</dbReference>
<keyword evidence="2" id="KW-1133">Transmembrane helix</keyword>
<dbReference type="PROSITE" id="PS50026">
    <property type="entry name" value="EGF_3"/>
    <property type="match status" value="1"/>
</dbReference>
<proteinExistence type="predicted"/>
<keyword evidence="2" id="KW-0812">Transmembrane</keyword>
<organism evidence="5 6">
    <name type="scientific">Oopsacas minuta</name>
    <dbReference type="NCBI Taxonomy" id="111878"/>
    <lineage>
        <taxon>Eukaryota</taxon>
        <taxon>Metazoa</taxon>
        <taxon>Porifera</taxon>
        <taxon>Hexactinellida</taxon>
        <taxon>Hexasterophora</taxon>
        <taxon>Lyssacinosida</taxon>
        <taxon>Leucopsacidae</taxon>
        <taxon>Oopsacas</taxon>
    </lineage>
</organism>
<keyword evidence="6" id="KW-1185">Reference proteome</keyword>
<dbReference type="Gene3D" id="2.10.25.10">
    <property type="entry name" value="Laminin"/>
    <property type="match status" value="1"/>
</dbReference>
<reference evidence="5 6" key="1">
    <citation type="journal article" date="2023" name="BMC Biol.">
        <title>The compact genome of the sponge Oopsacas minuta (Hexactinellida) is lacking key metazoan core genes.</title>
        <authorList>
            <person name="Santini S."/>
            <person name="Schenkelaars Q."/>
            <person name="Jourda C."/>
            <person name="Duchesne M."/>
            <person name="Belahbib H."/>
            <person name="Rocher C."/>
            <person name="Selva M."/>
            <person name="Riesgo A."/>
            <person name="Vervoort M."/>
            <person name="Leys S.P."/>
            <person name="Kodjabachian L."/>
            <person name="Le Bivic A."/>
            <person name="Borchiellini C."/>
            <person name="Claverie J.M."/>
            <person name="Renard E."/>
        </authorList>
    </citation>
    <scope>NUCLEOTIDE SEQUENCE [LARGE SCALE GENOMIC DNA]</scope>
    <source>
        <strain evidence="5">SPO-2</strain>
    </source>
</reference>
<gene>
    <name evidence="5" type="ORF">LOD99_1668</name>
</gene>
<keyword evidence="1" id="KW-0245">EGF-like domain</keyword>
<comment type="caution">
    <text evidence="5">The sequence shown here is derived from an EMBL/GenBank/DDBJ whole genome shotgun (WGS) entry which is preliminary data.</text>
</comment>
<evidence type="ECO:0000313" key="6">
    <source>
        <dbReference type="Proteomes" id="UP001165289"/>
    </source>
</evidence>
<feature type="transmembrane region" description="Helical" evidence="2">
    <location>
        <begin position="1483"/>
        <end position="1510"/>
    </location>
</feature>
<evidence type="ECO:0000256" key="2">
    <source>
        <dbReference type="SAM" id="Phobius"/>
    </source>
</evidence>
<evidence type="ECO:0000313" key="5">
    <source>
        <dbReference type="EMBL" id="KAI6655934.1"/>
    </source>
</evidence>